<dbReference type="GO" id="GO:0016020">
    <property type="term" value="C:membrane"/>
    <property type="evidence" value="ECO:0007669"/>
    <property type="project" value="UniProtKB-SubCell"/>
</dbReference>
<dbReference type="InterPro" id="IPR016117">
    <property type="entry name" value="ArgJ-like_dom_sf"/>
</dbReference>
<dbReference type="EMBL" id="SPRX01000001">
    <property type="protein sequence ID" value="TIC70169.1"/>
    <property type="molecule type" value="Genomic_DNA"/>
</dbReference>
<comment type="pathway">
    <text evidence="13">Amino-acid biosynthesis; L-arginine biosynthesis; L-ornithine and N-acetyl-L-glutamate from L-glutamate and N(2)-acetyl-L-ornithine (cyclic): step 1/1.</text>
</comment>
<dbReference type="FunFam" id="3.10.20.340:FF:000002">
    <property type="entry name" value="Arginine biosynthesis bifunctional protein ArgJ, mitochondrial"/>
    <property type="match status" value="1"/>
</dbReference>
<evidence type="ECO:0000256" key="11">
    <source>
        <dbReference type="ARBA" id="ARBA00023268"/>
    </source>
</evidence>
<dbReference type="GO" id="GO:0006592">
    <property type="term" value="P:ornithine biosynthetic process"/>
    <property type="evidence" value="ECO:0007669"/>
    <property type="project" value="TreeGrafter"/>
</dbReference>
<feature type="compositionally biased region" description="Polar residues" evidence="14">
    <location>
        <begin position="13"/>
        <end position="31"/>
    </location>
</feature>
<comment type="subunit">
    <text evidence="13">Heterodimer of an alpha and a beta chain.</text>
</comment>
<evidence type="ECO:0000256" key="5">
    <source>
        <dbReference type="ARBA" id="ARBA00022679"/>
    </source>
</evidence>
<keyword evidence="5 13" id="KW-0808">Transferase</keyword>
<feature type="active site" description="Nucleophile" evidence="13">
    <location>
        <position position="743"/>
    </location>
</feature>
<dbReference type="InterPro" id="IPR002813">
    <property type="entry name" value="Arg_biosynth_ArgJ"/>
</dbReference>
<dbReference type="GO" id="GO:0004358">
    <property type="term" value="F:L-glutamate N-acetyltransferase activity, acting on acetyl-L-ornithine as donor"/>
    <property type="evidence" value="ECO:0007669"/>
    <property type="project" value="UniProtKB-UniRule"/>
</dbReference>
<dbReference type="InterPro" id="IPR011701">
    <property type="entry name" value="MFS"/>
</dbReference>
<keyword evidence="10 15" id="KW-0472">Membrane</keyword>
<dbReference type="InterPro" id="IPR042195">
    <property type="entry name" value="ArgJ_beta_C"/>
</dbReference>
<evidence type="ECO:0000256" key="3">
    <source>
        <dbReference type="ARBA" id="ARBA00022571"/>
    </source>
</evidence>
<dbReference type="Gene3D" id="3.10.20.340">
    <property type="entry name" value="ArgJ beta chain, C-terminal domain"/>
    <property type="match status" value="1"/>
</dbReference>
<dbReference type="NCBIfam" id="TIGR00120">
    <property type="entry name" value="ArgJ"/>
    <property type="match status" value="1"/>
</dbReference>
<dbReference type="InterPro" id="IPR005829">
    <property type="entry name" value="Sugar_transporter_CS"/>
</dbReference>
<dbReference type="PANTHER" id="PTHR23100">
    <property type="entry name" value="ARGININE BIOSYNTHESIS BIFUNCTIONAL PROTEIN ARGJ"/>
    <property type="match status" value="1"/>
</dbReference>
<evidence type="ECO:0000256" key="8">
    <source>
        <dbReference type="ARBA" id="ARBA00022989"/>
    </source>
</evidence>
<dbReference type="InterPro" id="IPR020846">
    <property type="entry name" value="MFS_dom"/>
</dbReference>
<feature type="transmembrane region" description="Helical" evidence="15">
    <location>
        <begin position="530"/>
        <end position="546"/>
    </location>
</feature>
<feature type="transmembrane region" description="Helical" evidence="15">
    <location>
        <begin position="280"/>
        <end position="301"/>
    </location>
</feature>
<feature type="transmembrane region" description="Helical" evidence="15">
    <location>
        <begin position="467"/>
        <end position="488"/>
    </location>
</feature>
<dbReference type="UniPathway" id="UPA00068">
    <property type="reaction ID" value="UER00106"/>
</dbReference>
<feature type="binding site" evidence="13">
    <location>
        <position position="694"/>
    </location>
    <ligand>
        <name>substrate</name>
    </ligand>
</feature>
<dbReference type="HAMAP" id="MF_01106">
    <property type="entry name" value="ArgJ"/>
    <property type="match status" value="1"/>
</dbReference>
<feature type="transmembrane region" description="Helical" evidence="15">
    <location>
        <begin position="356"/>
        <end position="375"/>
    </location>
</feature>
<feature type="chain" id="PRO_5023427338" description="Arginine biosynthesis bifunctional protein ArgJ alpha chain" evidence="13">
    <location>
        <begin position="1"/>
        <end position="742"/>
    </location>
</feature>
<feature type="transmembrane region" description="Helical" evidence="15">
    <location>
        <begin position="157"/>
        <end position="174"/>
    </location>
</feature>
<comment type="catalytic activity">
    <reaction evidence="13">
        <text>L-glutamate + acetyl-CoA = N-acetyl-L-glutamate + CoA + H(+)</text>
        <dbReference type="Rhea" id="RHEA:24292"/>
        <dbReference type="ChEBI" id="CHEBI:15378"/>
        <dbReference type="ChEBI" id="CHEBI:29985"/>
        <dbReference type="ChEBI" id="CHEBI:44337"/>
        <dbReference type="ChEBI" id="CHEBI:57287"/>
        <dbReference type="ChEBI" id="CHEBI:57288"/>
        <dbReference type="EC" id="2.3.1.1"/>
    </reaction>
</comment>
<feature type="chain" id="PRO_5023427337" description="Arginine biosynthesis bifunctional protein ArgJ beta chain" evidence="13">
    <location>
        <begin position="743"/>
        <end position="988"/>
    </location>
</feature>
<keyword evidence="8 15" id="KW-1133">Transmembrane helix</keyword>
<proteinExistence type="inferred from homology"/>
<evidence type="ECO:0000256" key="13">
    <source>
        <dbReference type="HAMAP-Rule" id="MF_03124"/>
    </source>
</evidence>
<dbReference type="SUPFAM" id="SSF103473">
    <property type="entry name" value="MFS general substrate transporter"/>
    <property type="match status" value="1"/>
</dbReference>
<feature type="compositionally biased region" description="Basic and acidic residues" evidence="14">
    <location>
        <begin position="63"/>
        <end position="94"/>
    </location>
</feature>
<dbReference type="Proteomes" id="UP000310708">
    <property type="component" value="Unassembled WGS sequence"/>
</dbReference>
<dbReference type="Gene3D" id="1.20.1250.20">
    <property type="entry name" value="MFS general substrate transporter like domains"/>
    <property type="match status" value="1"/>
</dbReference>
<dbReference type="NCBIfam" id="NF003802">
    <property type="entry name" value="PRK05388.1"/>
    <property type="match status" value="1"/>
</dbReference>
<comment type="caution">
    <text evidence="17">The sequence shown here is derived from an EMBL/GenBank/DDBJ whole genome shotgun (WGS) entry which is preliminary data.</text>
</comment>
<evidence type="ECO:0000256" key="1">
    <source>
        <dbReference type="ARBA" id="ARBA00004141"/>
    </source>
</evidence>
<feature type="compositionally biased region" description="Basic and acidic residues" evidence="14">
    <location>
        <begin position="32"/>
        <end position="41"/>
    </location>
</feature>
<dbReference type="GO" id="GO:0004042">
    <property type="term" value="F:L-glutamate N-acetyltransferase activity"/>
    <property type="evidence" value="ECO:0007669"/>
    <property type="project" value="UniProtKB-UniRule"/>
</dbReference>
<feature type="binding site" evidence="13">
    <location>
        <position position="721"/>
    </location>
    <ligand>
        <name>substrate</name>
    </ligand>
</feature>
<dbReference type="CDD" id="cd17323">
    <property type="entry name" value="MFS_Tpo1_MDR_like"/>
    <property type="match status" value="1"/>
</dbReference>
<name>A0A4T0TXP4_9BASI</name>
<dbReference type="Pfam" id="PF01960">
    <property type="entry name" value="ArgJ"/>
    <property type="match status" value="1"/>
</dbReference>
<evidence type="ECO:0000256" key="10">
    <source>
        <dbReference type="ARBA" id="ARBA00023136"/>
    </source>
</evidence>
<dbReference type="CDD" id="cd02152">
    <property type="entry name" value="OAT"/>
    <property type="match status" value="1"/>
</dbReference>
<feature type="region of interest" description="Disordered" evidence="14">
    <location>
        <begin position="1"/>
        <end position="103"/>
    </location>
</feature>
<feature type="binding site" evidence="13">
    <location>
        <position position="827"/>
    </location>
    <ligand>
        <name>substrate</name>
    </ligand>
</feature>
<dbReference type="PROSITE" id="PS50850">
    <property type="entry name" value="MFS"/>
    <property type="match status" value="1"/>
</dbReference>
<feature type="site" description="Involved in the stabilization of negative charge on the oxyanion by the formation of the oxyanion hole" evidence="13">
    <location>
        <position position="656"/>
    </location>
</feature>
<evidence type="ECO:0000313" key="18">
    <source>
        <dbReference type="Proteomes" id="UP000310708"/>
    </source>
</evidence>
<sequence>MDFVDFSDEIQRRPSTLSGLSSTNHHGQNISEHGRSLEKPRRSGSMKPKNLISDSEDGTLAAEEVKEANAVERREEDIEKGDESGAKEEPRTETDPFLVEFTPNDPDNPKNWKTWYKWHCTMLSSLLILNSTLASSIPTSAMPLIMTEFNVDQEVAILQITLFLLGYVIGPTVLAPSSEILGRKPVFIVTLFVYTAVTIGCALAPNITCLLLCRLITGTAAASPLTNSGGVLTDIWTIDKLGIPMSCFSVAPFLGPVLGPILGGFEAQYANVGSSKNWQWVYYTCLIFGFVCLLMVVFLLPETYGPTILEKRVKKLRKEHKDDRYYCSSMKNRPPIGELLKVSLTRPIRLQFTEPIIIFSSIYVSIVYGVLYISFEMFPLVFQGVHHMSVSMSGLSFISIAIGIAFFLVVTIIFDKRFRKVAMQTGKVPPPELRLEPTMWIGSFAFAISLWWFAWTSYDFVPWQAPMAAGIPLGFGIVMIFMSFLNYLASTYVTFSASALASNTIARSIVGAVCPLFVEQMFDGMTIKWAGTLLAAVATVLCIALAQDTLPRAFRVGATHSGVKKNGALDLGILHSTTARCTSAASFTQNVFKAAPVVWSSEVLQKGNGTAKALIVNSGCANAVTGQQGLKDAQTMSAGVDEMLKEKDSTLVMSTGVIGQLLPIKKITDSIAPLFNATKEDGESWMSLAKAFMTTDTFPKLRAKTLSLPSGRNVRVAGIDKGAGMIHPHMGPPSSIPRLPHGTLLGVIATDAPVASADLQSVLDHAVDRSFNSISVDGDMSTNDTILAFANGAEGGSQLTGEDLTSFKSQLTDFAIELAQLVVRDGEGATKFVTVNVENAPSYAVAQVVARTVATSSLVKTALYGQDANWGRILCAVGYAPLDKPSPINPSKVTVKFRPTDGSPDIALLTNGEPEQVDEARAAEVLKLEDLDIRIDLGQGTEKAQYWTCDLSHVSHFFNIQTSLTLKLQEYVTINGEYVGSFFTTVHF</sequence>
<dbReference type="GO" id="GO:0005759">
    <property type="term" value="C:mitochondrial matrix"/>
    <property type="evidence" value="ECO:0007669"/>
    <property type="project" value="UniProtKB-SubCell"/>
</dbReference>
<reference evidence="17 18" key="1">
    <citation type="submission" date="2019-03" db="EMBL/GenBank/DDBJ databases">
        <title>Sequencing 25 genomes of Wallemia mellicola.</title>
        <authorList>
            <person name="Gostincar C."/>
        </authorList>
    </citation>
    <scope>NUCLEOTIDE SEQUENCE [LARGE SCALE GENOMIC DNA]</scope>
    <source>
        <strain evidence="17 18">EXF-757</strain>
    </source>
</reference>
<protein>
    <recommendedName>
        <fullName evidence="13">Arginine biosynthesis bifunctional protein ArgJ, mitochondrial</fullName>
    </recommendedName>
    <domain>
        <recommendedName>
            <fullName evidence="13">Glutamate N-acetyltransferase</fullName>
            <shortName evidence="13">GAT</shortName>
            <ecNumber evidence="13">2.3.1.35</ecNumber>
        </recommendedName>
        <alternativeName>
            <fullName evidence="13">Ornithine acetyltransferase</fullName>
            <shortName evidence="13">OATase</shortName>
        </alternativeName>
        <alternativeName>
            <fullName evidence="13">Ornithine transacetylase</fullName>
        </alternativeName>
    </domain>
    <domain>
        <recommendedName>
            <fullName evidence="13">Amino-acid acetyltransferase</fullName>
            <ecNumber evidence="13">2.3.1.1</ecNumber>
        </recommendedName>
        <alternativeName>
            <fullName evidence="13">N-acetylglutamate synthase</fullName>
            <shortName evidence="13">AGS</shortName>
        </alternativeName>
    </domain>
    <component>
        <recommendedName>
            <fullName evidence="13">Arginine biosynthesis bifunctional protein ArgJ alpha chain</fullName>
        </recommendedName>
    </component>
    <component>
        <recommendedName>
            <fullName evidence="13">Arginine biosynthesis bifunctional protein ArgJ beta chain</fullName>
        </recommendedName>
    </component>
</protein>
<dbReference type="Pfam" id="PF07690">
    <property type="entry name" value="MFS_1"/>
    <property type="match status" value="1"/>
</dbReference>
<feature type="transmembrane region" description="Helical" evidence="15">
    <location>
        <begin position="186"/>
        <end position="205"/>
    </location>
</feature>
<dbReference type="AlphaFoldDB" id="A0A4T0TXP4"/>
<feature type="transmembrane region" description="Helical" evidence="15">
    <location>
        <begin position="395"/>
        <end position="414"/>
    </location>
</feature>
<evidence type="ECO:0000313" key="17">
    <source>
        <dbReference type="EMBL" id="TIC70169.1"/>
    </source>
</evidence>
<dbReference type="SUPFAM" id="SSF56266">
    <property type="entry name" value="DmpA/ArgJ-like"/>
    <property type="match status" value="1"/>
</dbReference>
<comment type="function">
    <text evidence="13">Catalyzes two activities which are involved in the cyclic version of arginine biosynthesis: the synthesis of acetylglutamate from glutamate and acetyl-CoA, and of ornithine by transacetylation between acetylornithine and glutamate.</text>
</comment>
<dbReference type="GO" id="GO:0022857">
    <property type="term" value="F:transmembrane transporter activity"/>
    <property type="evidence" value="ECO:0007669"/>
    <property type="project" value="InterPro"/>
</dbReference>
<keyword evidence="9 13" id="KW-0496">Mitochondrion</keyword>
<gene>
    <name evidence="17" type="ORF">E3Q01_00059</name>
</gene>
<comment type="similarity">
    <text evidence="2 13">Belongs to the ArgJ family.</text>
</comment>
<keyword evidence="4 13" id="KW-0028">Amino-acid biosynthesis</keyword>
<dbReference type="EC" id="2.3.1.35" evidence="13"/>
<dbReference type="GO" id="GO:0006526">
    <property type="term" value="P:L-arginine biosynthetic process"/>
    <property type="evidence" value="ECO:0007669"/>
    <property type="project" value="UniProtKB-UniRule"/>
</dbReference>
<accession>A0A4T0TXP4</accession>
<feature type="domain" description="Major facilitator superfamily (MFS) profile" evidence="16">
    <location>
        <begin position="120"/>
        <end position="550"/>
    </location>
</feature>
<keyword evidence="6 15" id="KW-0812">Transmembrane</keyword>
<comment type="catalytic activity">
    <reaction evidence="13">
        <text>N(2)-acetyl-L-ornithine + L-glutamate = N-acetyl-L-glutamate + L-ornithine</text>
        <dbReference type="Rhea" id="RHEA:15349"/>
        <dbReference type="ChEBI" id="CHEBI:29985"/>
        <dbReference type="ChEBI" id="CHEBI:44337"/>
        <dbReference type="ChEBI" id="CHEBI:46911"/>
        <dbReference type="ChEBI" id="CHEBI:57805"/>
        <dbReference type="EC" id="2.3.1.35"/>
    </reaction>
</comment>
<evidence type="ECO:0000256" key="4">
    <source>
        <dbReference type="ARBA" id="ARBA00022605"/>
    </source>
</evidence>
<dbReference type="EC" id="2.3.1.1" evidence="13"/>
<organism evidence="17 18">
    <name type="scientific">Wallemia mellicola</name>
    <dbReference type="NCBI Taxonomy" id="1708541"/>
    <lineage>
        <taxon>Eukaryota</taxon>
        <taxon>Fungi</taxon>
        <taxon>Dikarya</taxon>
        <taxon>Basidiomycota</taxon>
        <taxon>Wallemiomycotina</taxon>
        <taxon>Wallemiomycetes</taxon>
        <taxon>Wallemiales</taxon>
        <taxon>Wallemiaceae</taxon>
        <taxon>Wallemia</taxon>
    </lineage>
</organism>
<comment type="pathway">
    <text evidence="13">Amino-acid biosynthesis; L-arginine biosynthesis; N(2)-acetyl-L-ornithine from L-glutamate: step 1/4.</text>
</comment>
<feature type="binding site" evidence="13">
    <location>
        <position position="743"/>
    </location>
    <ligand>
        <name>substrate</name>
    </ligand>
</feature>
<comment type="caution">
    <text evidence="13">Lacks conserved residue(s) required for the propagation of feature annotation.</text>
</comment>
<dbReference type="PROSITE" id="PS00216">
    <property type="entry name" value="SUGAR_TRANSPORT_1"/>
    <property type="match status" value="1"/>
</dbReference>
<evidence type="ECO:0000256" key="6">
    <source>
        <dbReference type="ARBA" id="ARBA00022692"/>
    </source>
</evidence>
<evidence type="ECO:0000259" key="16">
    <source>
        <dbReference type="PROSITE" id="PS50850"/>
    </source>
</evidence>
<evidence type="ECO:0000256" key="12">
    <source>
        <dbReference type="ARBA" id="ARBA00023315"/>
    </source>
</evidence>
<feature type="transmembrane region" description="Helical" evidence="15">
    <location>
        <begin position="435"/>
        <end position="455"/>
    </location>
</feature>
<dbReference type="Gene3D" id="3.60.70.12">
    <property type="entry name" value="L-amino peptidase D-ALA esterase/amidase"/>
    <property type="match status" value="1"/>
</dbReference>
<evidence type="ECO:0000256" key="7">
    <source>
        <dbReference type="ARBA" id="ARBA00022813"/>
    </source>
</evidence>
<feature type="binding site" evidence="13">
    <location>
        <position position="959"/>
    </location>
    <ligand>
        <name>substrate</name>
    </ligand>
</feature>
<evidence type="ECO:0000256" key="2">
    <source>
        <dbReference type="ARBA" id="ARBA00006774"/>
    </source>
</evidence>
<evidence type="ECO:0000256" key="15">
    <source>
        <dbReference type="SAM" id="Phobius"/>
    </source>
</evidence>
<keyword evidence="7 13" id="KW-0068">Autocatalytic cleavage</keyword>
<feature type="site" description="Involved in the stabilization of negative charge on the oxyanion by the formation of the oxyanion hole" evidence="13">
    <location>
        <position position="655"/>
    </location>
</feature>
<comment type="subcellular location">
    <subcellularLocation>
        <location evidence="1">Membrane</location>
        <topology evidence="1">Multi-pass membrane protein</topology>
    </subcellularLocation>
    <subcellularLocation>
        <location evidence="13">Mitochondrion matrix</location>
    </subcellularLocation>
</comment>
<keyword evidence="3 13" id="KW-0055">Arginine biosynthesis</keyword>
<comment type="PTM">
    <text evidence="13">The alpha and beta chains are autoproteolytically processed from a single precursor protein within the mitochondrion.</text>
</comment>
<feature type="transmembrane region" description="Helical" evidence="15">
    <location>
        <begin position="118"/>
        <end position="137"/>
    </location>
</feature>
<dbReference type="FunFam" id="1.20.1250.20:FF:000011">
    <property type="entry name" value="MFS multidrug transporter, putative"/>
    <property type="match status" value="1"/>
</dbReference>
<dbReference type="InterPro" id="IPR036259">
    <property type="entry name" value="MFS_trans_sf"/>
</dbReference>
<dbReference type="PANTHER" id="PTHR23100:SF0">
    <property type="entry name" value="ARGININE BIOSYNTHESIS BIFUNCTIONAL PROTEIN ARGJ, MITOCHONDRIAL"/>
    <property type="match status" value="1"/>
</dbReference>
<evidence type="ECO:0000256" key="14">
    <source>
        <dbReference type="SAM" id="MobiDB-lite"/>
    </source>
</evidence>
<evidence type="ECO:0000256" key="9">
    <source>
        <dbReference type="ARBA" id="ARBA00023128"/>
    </source>
</evidence>
<keyword evidence="11 13" id="KW-0511">Multifunctional enzyme</keyword>
<keyword evidence="12 13" id="KW-0012">Acyltransferase</keyword>